<organism evidence="2 3">
    <name type="scientific">Pseudobutyrivibrio ruminis</name>
    <dbReference type="NCBI Taxonomy" id="46206"/>
    <lineage>
        <taxon>Bacteria</taxon>
        <taxon>Bacillati</taxon>
        <taxon>Bacillota</taxon>
        <taxon>Clostridia</taxon>
        <taxon>Lachnospirales</taxon>
        <taxon>Lachnospiraceae</taxon>
        <taxon>Pseudobutyrivibrio</taxon>
    </lineage>
</organism>
<dbReference type="Gene3D" id="1.10.3210.10">
    <property type="entry name" value="Hypothetical protein af1432"/>
    <property type="match status" value="1"/>
</dbReference>
<comment type="caution">
    <text evidence="2">The sequence shown here is derived from an EMBL/GenBank/DDBJ whole genome shotgun (WGS) entry which is preliminary data.</text>
</comment>
<sequence length="152" mass="18066">MKLKPEEIKRLETILEPFRNDERTQKMKQFIQHGKITTYEHAESVTKLSYWINKRLHLNADEHVLTVGAFLHDYYLYDWHETDEGNGLHGFSHSRTARRNAVAHFGICKRTQSVIETHMWPLTFTKVPRSREAWIVCLADKWVSTRETLLCR</sequence>
<evidence type="ECO:0000313" key="2">
    <source>
        <dbReference type="EMBL" id="PHU34499.1"/>
    </source>
</evidence>
<feature type="domain" description="HD" evidence="1">
    <location>
        <begin position="38"/>
        <end position="141"/>
    </location>
</feature>
<dbReference type="SUPFAM" id="SSF109604">
    <property type="entry name" value="HD-domain/PDEase-like"/>
    <property type="match status" value="1"/>
</dbReference>
<dbReference type="InterPro" id="IPR006674">
    <property type="entry name" value="HD_domain"/>
</dbReference>
<gene>
    <name evidence="2" type="ORF">CSX01_09930</name>
</gene>
<name>A0A2G3DTY8_9FIRM</name>
<reference evidence="2 3" key="2">
    <citation type="submission" date="2017-10" db="EMBL/GenBank/DDBJ databases">
        <authorList>
            <person name="Banno H."/>
            <person name="Chua N.-H."/>
        </authorList>
    </citation>
    <scope>NUCLEOTIDE SEQUENCE [LARGE SCALE GENOMIC DNA]</scope>
    <source>
        <strain evidence="2 3">JK626</strain>
    </source>
</reference>
<dbReference type="EMBL" id="PDYF01000020">
    <property type="protein sequence ID" value="PHU34499.1"/>
    <property type="molecule type" value="Genomic_DNA"/>
</dbReference>
<reference evidence="2 3" key="1">
    <citation type="submission" date="2017-10" db="EMBL/GenBank/DDBJ databases">
        <title>Resolving the taxonomy of Roseburia spp., Eubacterium rectale and Agathobacter spp. through phylogenomic analysis.</title>
        <authorList>
            <person name="Sheridan P.O."/>
            <person name="Walker A.W."/>
            <person name="Duncan S.H."/>
            <person name="Scott K.P."/>
            <person name="Toole P.W.O."/>
            <person name="Luis P."/>
            <person name="Flint H.J."/>
        </authorList>
    </citation>
    <scope>NUCLEOTIDE SEQUENCE [LARGE SCALE GENOMIC DNA]</scope>
    <source>
        <strain evidence="2 3">JK626</strain>
    </source>
</reference>
<dbReference type="RefSeq" id="WP_090150413.1">
    <property type="nucleotide sequence ID" value="NZ_PDYF01000020.1"/>
</dbReference>
<dbReference type="Proteomes" id="UP000225889">
    <property type="component" value="Unassembled WGS sequence"/>
</dbReference>
<dbReference type="Pfam" id="PF01966">
    <property type="entry name" value="HD"/>
    <property type="match status" value="1"/>
</dbReference>
<dbReference type="AlphaFoldDB" id="A0A2G3DTY8"/>
<protein>
    <submittedName>
        <fullName evidence="2">HD family phosphohydrolase</fullName>
    </submittedName>
</protein>
<proteinExistence type="predicted"/>
<dbReference type="GO" id="GO:0016787">
    <property type="term" value="F:hydrolase activity"/>
    <property type="evidence" value="ECO:0007669"/>
    <property type="project" value="UniProtKB-KW"/>
</dbReference>
<evidence type="ECO:0000259" key="1">
    <source>
        <dbReference type="Pfam" id="PF01966"/>
    </source>
</evidence>
<keyword evidence="2" id="KW-0378">Hydrolase</keyword>
<evidence type="ECO:0000313" key="3">
    <source>
        <dbReference type="Proteomes" id="UP000225889"/>
    </source>
</evidence>
<accession>A0A2G3DTY8</accession>